<evidence type="ECO:0000313" key="1">
    <source>
        <dbReference type="EMBL" id="KAH3713370.1"/>
    </source>
</evidence>
<sequence>MDRLVCIRSLVGENVNIIGGAEWVKVPPGTTSSYPRRVMDTNNEKNNDGCDNIDSALNENEDLRHLKSSVLMVVDANTTKKGKDGCVGWPYKACEDGKGAL</sequence>
<reference evidence="1" key="1">
    <citation type="journal article" date="2019" name="bioRxiv">
        <title>The Genome of the Zebra Mussel, Dreissena polymorpha: A Resource for Invasive Species Research.</title>
        <authorList>
            <person name="McCartney M.A."/>
            <person name="Auch B."/>
            <person name="Kono T."/>
            <person name="Mallez S."/>
            <person name="Zhang Y."/>
            <person name="Obille A."/>
            <person name="Becker A."/>
            <person name="Abrahante J.E."/>
            <person name="Garbe J."/>
            <person name="Badalamenti J.P."/>
            <person name="Herman A."/>
            <person name="Mangelson H."/>
            <person name="Liachko I."/>
            <person name="Sullivan S."/>
            <person name="Sone E.D."/>
            <person name="Koren S."/>
            <person name="Silverstein K.A.T."/>
            <person name="Beckman K.B."/>
            <person name="Gohl D.M."/>
        </authorList>
    </citation>
    <scope>NUCLEOTIDE SEQUENCE</scope>
    <source>
        <strain evidence="1">Duluth1</strain>
        <tissue evidence="1">Whole animal</tissue>
    </source>
</reference>
<accession>A0A9D4HDI8</accession>
<evidence type="ECO:0000313" key="2">
    <source>
        <dbReference type="Proteomes" id="UP000828390"/>
    </source>
</evidence>
<reference evidence="1" key="2">
    <citation type="submission" date="2020-11" db="EMBL/GenBank/DDBJ databases">
        <authorList>
            <person name="McCartney M.A."/>
            <person name="Auch B."/>
            <person name="Kono T."/>
            <person name="Mallez S."/>
            <person name="Becker A."/>
            <person name="Gohl D.M."/>
            <person name="Silverstein K.A.T."/>
            <person name="Koren S."/>
            <person name="Bechman K.B."/>
            <person name="Herman A."/>
            <person name="Abrahante J.E."/>
            <person name="Garbe J."/>
        </authorList>
    </citation>
    <scope>NUCLEOTIDE SEQUENCE</scope>
    <source>
        <strain evidence="1">Duluth1</strain>
        <tissue evidence="1">Whole animal</tissue>
    </source>
</reference>
<name>A0A9D4HDI8_DREPO</name>
<dbReference type="Proteomes" id="UP000828390">
    <property type="component" value="Unassembled WGS sequence"/>
</dbReference>
<proteinExistence type="predicted"/>
<keyword evidence="2" id="KW-1185">Reference proteome</keyword>
<organism evidence="1 2">
    <name type="scientific">Dreissena polymorpha</name>
    <name type="common">Zebra mussel</name>
    <name type="synonym">Mytilus polymorpha</name>
    <dbReference type="NCBI Taxonomy" id="45954"/>
    <lineage>
        <taxon>Eukaryota</taxon>
        <taxon>Metazoa</taxon>
        <taxon>Spiralia</taxon>
        <taxon>Lophotrochozoa</taxon>
        <taxon>Mollusca</taxon>
        <taxon>Bivalvia</taxon>
        <taxon>Autobranchia</taxon>
        <taxon>Heteroconchia</taxon>
        <taxon>Euheterodonta</taxon>
        <taxon>Imparidentia</taxon>
        <taxon>Neoheterodontei</taxon>
        <taxon>Myida</taxon>
        <taxon>Dreissenoidea</taxon>
        <taxon>Dreissenidae</taxon>
        <taxon>Dreissena</taxon>
    </lineage>
</organism>
<gene>
    <name evidence="1" type="ORF">DPMN_073160</name>
</gene>
<protein>
    <submittedName>
        <fullName evidence="1">Uncharacterized protein</fullName>
    </submittedName>
</protein>
<dbReference type="AlphaFoldDB" id="A0A9D4HDI8"/>
<comment type="caution">
    <text evidence="1">The sequence shown here is derived from an EMBL/GenBank/DDBJ whole genome shotgun (WGS) entry which is preliminary data.</text>
</comment>
<dbReference type="EMBL" id="JAIWYP010000014">
    <property type="protein sequence ID" value="KAH3713370.1"/>
    <property type="molecule type" value="Genomic_DNA"/>
</dbReference>